<name>A0ABN7BUE3_9MOLU</name>
<reference evidence="2" key="1">
    <citation type="journal article" date="2024" name="FEMS Microbiol. Lett.">
        <title>Genomic insights into Spiroplasma endosymbionts that induce male-killing and protective phenotypes in the pea aphid.</title>
        <authorList>
            <person name="Arai H."/>
            <person name="Legeai F."/>
            <person name="Kageyama D."/>
            <person name="Sugio A."/>
            <person name="Simon J.C."/>
        </authorList>
    </citation>
    <scope>NUCLEOTIDE SEQUENCE [LARGE SCALE GENOMIC DNA]</scope>
    <source>
        <strain evidence="2">sAp269</strain>
    </source>
</reference>
<proteinExistence type="predicted"/>
<dbReference type="Proteomes" id="UP001473424">
    <property type="component" value="Chromosome"/>
</dbReference>
<keyword evidence="2" id="KW-1185">Reference proteome</keyword>
<dbReference type="RefSeq" id="WP_353306578.1">
    <property type="nucleotide sequence ID" value="NZ_AP028955.1"/>
</dbReference>
<dbReference type="EMBL" id="AP028955">
    <property type="protein sequence ID" value="BET37786.1"/>
    <property type="molecule type" value="Genomic_DNA"/>
</dbReference>
<protein>
    <submittedName>
        <fullName evidence="1">Uncharacterized protein</fullName>
    </submittedName>
</protein>
<sequence>MQLSNKEQELLSAFQTWLRKTKLNDKCSAYFFRKNLVLQVWDSQQNHICESVWHKVDQDK</sequence>
<evidence type="ECO:0000313" key="2">
    <source>
        <dbReference type="Proteomes" id="UP001473424"/>
    </source>
</evidence>
<organism evidence="1 2">
    <name type="scientific">Spiroplasma ixodetis</name>
    <dbReference type="NCBI Taxonomy" id="2141"/>
    <lineage>
        <taxon>Bacteria</taxon>
        <taxon>Bacillati</taxon>
        <taxon>Mycoplasmatota</taxon>
        <taxon>Mollicutes</taxon>
        <taxon>Entomoplasmatales</taxon>
        <taxon>Spiroplasmataceae</taxon>
        <taxon>Spiroplasma</taxon>
    </lineage>
</organism>
<accession>A0ABN7BUE3</accession>
<evidence type="ECO:0000313" key="1">
    <source>
        <dbReference type="EMBL" id="BET37786.1"/>
    </source>
</evidence>
<gene>
    <name evidence="1" type="ORF">SAP269_03750</name>
</gene>